<proteinExistence type="predicted"/>
<keyword evidence="4" id="KW-0297">G-protein coupled receptor</keyword>
<evidence type="ECO:0000256" key="7">
    <source>
        <dbReference type="ARBA" id="ARBA00023224"/>
    </source>
</evidence>
<protein>
    <recommendedName>
        <fullName evidence="9">G-protein coupled receptors family 1 profile domain-containing protein</fullName>
    </recommendedName>
</protein>
<feature type="transmembrane region" description="Helical" evidence="8">
    <location>
        <begin position="155"/>
        <end position="175"/>
    </location>
</feature>
<comment type="subcellular location">
    <subcellularLocation>
        <location evidence="1">Membrane</location>
        <topology evidence="1">Multi-pass membrane protein</topology>
    </subcellularLocation>
</comment>
<organism evidence="10 11">
    <name type="scientific">Sinanodonta woodiana</name>
    <name type="common">Chinese pond mussel</name>
    <name type="synonym">Anodonta woodiana</name>
    <dbReference type="NCBI Taxonomy" id="1069815"/>
    <lineage>
        <taxon>Eukaryota</taxon>
        <taxon>Metazoa</taxon>
        <taxon>Spiralia</taxon>
        <taxon>Lophotrochozoa</taxon>
        <taxon>Mollusca</taxon>
        <taxon>Bivalvia</taxon>
        <taxon>Autobranchia</taxon>
        <taxon>Heteroconchia</taxon>
        <taxon>Palaeoheterodonta</taxon>
        <taxon>Unionida</taxon>
        <taxon>Unionoidea</taxon>
        <taxon>Unionidae</taxon>
        <taxon>Unioninae</taxon>
        <taxon>Sinanodonta</taxon>
    </lineage>
</organism>
<evidence type="ECO:0000256" key="8">
    <source>
        <dbReference type="SAM" id="Phobius"/>
    </source>
</evidence>
<accession>A0ABD3XDP3</accession>
<dbReference type="AlphaFoldDB" id="A0ABD3XDP3"/>
<dbReference type="PROSITE" id="PS50262">
    <property type="entry name" value="G_PROTEIN_RECEP_F1_2"/>
    <property type="match status" value="1"/>
</dbReference>
<dbReference type="PANTHER" id="PTHR45695:SF26">
    <property type="entry name" value="NEUROPEPTIDE CCHAMIDE-1 RECEPTOR"/>
    <property type="match status" value="1"/>
</dbReference>
<dbReference type="EMBL" id="JBJQND010000003">
    <property type="protein sequence ID" value="KAL3884232.1"/>
    <property type="molecule type" value="Genomic_DNA"/>
</dbReference>
<keyword evidence="11" id="KW-1185">Reference proteome</keyword>
<dbReference type="Pfam" id="PF00001">
    <property type="entry name" value="7tm_1"/>
    <property type="match status" value="1"/>
</dbReference>
<feature type="transmembrane region" description="Helical" evidence="8">
    <location>
        <begin position="275"/>
        <end position="296"/>
    </location>
</feature>
<keyword evidence="2 8" id="KW-0812">Transmembrane</keyword>
<evidence type="ECO:0000256" key="3">
    <source>
        <dbReference type="ARBA" id="ARBA00022989"/>
    </source>
</evidence>
<dbReference type="Proteomes" id="UP001634394">
    <property type="component" value="Unassembled WGS sequence"/>
</dbReference>
<feature type="transmembrane region" description="Helical" evidence="8">
    <location>
        <begin position="80"/>
        <end position="103"/>
    </location>
</feature>
<feature type="domain" description="G-protein coupled receptors family 1 profile" evidence="9">
    <location>
        <begin position="59"/>
        <end position="333"/>
    </location>
</feature>
<dbReference type="GO" id="GO:0004930">
    <property type="term" value="F:G protein-coupled receptor activity"/>
    <property type="evidence" value="ECO:0007669"/>
    <property type="project" value="UniProtKB-KW"/>
</dbReference>
<evidence type="ECO:0000313" key="10">
    <source>
        <dbReference type="EMBL" id="KAL3884232.1"/>
    </source>
</evidence>
<evidence type="ECO:0000256" key="2">
    <source>
        <dbReference type="ARBA" id="ARBA00022692"/>
    </source>
</evidence>
<evidence type="ECO:0000313" key="11">
    <source>
        <dbReference type="Proteomes" id="UP001634394"/>
    </source>
</evidence>
<dbReference type="InterPro" id="IPR000276">
    <property type="entry name" value="GPCR_Rhodpsn"/>
</dbReference>
<dbReference type="GO" id="GO:0016020">
    <property type="term" value="C:membrane"/>
    <property type="evidence" value="ECO:0007669"/>
    <property type="project" value="UniProtKB-SubCell"/>
</dbReference>
<feature type="transmembrane region" description="Helical" evidence="8">
    <location>
        <begin position="123"/>
        <end position="143"/>
    </location>
</feature>
<keyword evidence="7" id="KW-0807">Transducer</keyword>
<reference evidence="10 11" key="1">
    <citation type="submission" date="2024-11" db="EMBL/GenBank/DDBJ databases">
        <title>Chromosome-level genome assembly of the freshwater bivalve Anodonta woodiana.</title>
        <authorList>
            <person name="Chen X."/>
        </authorList>
    </citation>
    <scope>NUCLEOTIDE SEQUENCE [LARGE SCALE GENOMIC DNA]</scope>
    <source>
        <strain evidence="10">MN2024</strain>
        <tissue evidence="10">Gills</tissue>
    </source>
</reference>
<dbReference type="PRINTS" id="PR00237">
    <property type="entry name" value="GPCRRHODOPSN"/>
</dbReference>
<evidence type="ECO:0000259" key="9">
    <source>
        <dbReference type="PROSITE" id="PS50262"/>
    </source>
</evidence>
<dbReference type="InterPro" id="IPR017452">
    <property type="entry name" value="GPCR_Rhodpsn_7TM"/>
</dbReference>
<sequence>MEDIEDVFEAKKQVCNITFVNCSDGLAPADVGIGASADRPEAVAVPVTFAIIFIVGLIGNGIMLFYILAKKRLKFSHTLYIANLAIADLVMIAVSMPFASVIYTFKEWPYGEVGCKLNEFAQTLSTFVLVMTLTILSIERYNIIVSNIHRTRKMAAILISCMWIVSCLLALPDLISSRLLKVMGMNICILYPMAWGPVYPRVHTALKFVLLLVLPLFIIAIFYILIAVKMYTTSSKRISLQESHLLTNGDQNQIGKIGSEEVQYQLKSIQKRKRLAILVILLVLVFVYCWLPRHIYLLWFHFDQALYNFFWHVFKIVSYCLMFLNSAINPLVYYFWDKKYRIFINSIFCCKRYRNTYSDSELAVTNNDVTVAMTVFTHETETGQTI</sequence>
<keyword evidence="5 8" id="KW-0472">Membrane</keyword>
<dbReference type="Gene3D" id="1.20.1070.10">
    <property type="entry name" value="Rhodopsin 7-helix transmembrane proteins"/>
    <property type="match status" value="1"/>
</dbReference>
<dbReference type="SUPFAM" id="SSF81321">
    <property type="entry name" value="Family A G protein-coupled receptor-like"/>
    <property type="match status" value="1"/>
</dbReference>
<comment type="caution">
    <text evidence="10">The sequence shown here is derived from an EMBL/GenBank/DDBJ whole genome shotgun (WGS) entry which is preliminary data.</text>
</comment>
<name>A0ABD3XDP3_SINWO</name>
<gene>
    <name evidence="10" type="ORF">ACJMK2_030450</name>
</gene>
<dbReference type="PANTHER" id="PTHR45695">
    <property type="entry name" value="LEUCOKININ RECEPTOR-RELATED"/>
    <property type="match status" value="1"/>
</dbReference>
<evidence type="ECO:0000256" key="5">
    <source>
        <dbReference type="ARBA" id="ARBA00023136"/>
    </source>
</evidence>
<feature type="transmembrane region" description="Helical" evidence="8">
    <location>
        <begin position="47"/>
        <end position="68"/>
    </location>
</feature>
<keyword evidence="6" id="KW-0675">Receptor</keyword>
<evidence type="ECO:0000256" key="4">
    <source>
        <dbReference type="ARBA" id="ARBA00023040"/>
    </source>
</evidence>
<feature type="transmembrane region" description="Helical" evidence="8">
    <location>
        <begin position="316"/>
        <end position="336"/>
    </location>
</feature>
<evidence type="ECO:0000256" key="6">
    <source>
        <dbReference type="ARBA" id="ARBA00023170"/>
    </source>
</evidence>
<keyword evidence="3 8" id="KW-1133">Transmembrane helix</keyword>
<evidence type="ECO:0000256" key="1">
    <source>
        <dbReference type="ARBA" id="ARBA00004141"/>
    </source>
</evidence>
<feature type="transmembrane region" description="Helical" evidence="8">
    <location>
        <begin position="208"/>
        <end position="228"/>
    </location>
</feature>